<feature type="region of interest" description="Disordered" evidence="1">
    <location>
        <begin position="170"/>
        <end position="236"/>
    </location>
</feature>
<name>A0A9W7KPN5_9PROT</name>
<organism evidence="2 3">
    <name type="scientific">Roseomonas genomospecies 6</name>
    <dbReference type="NCBI Taxonomy" id="214106"/>
    <lineage>
        <taxon>Bacteria</taxon>
        <taxon>Pseudomonadati</taxon>
        <taxon>Pseudomonadota</taxon>
        <taxon>Alphaproteobacteria</taxon>
        <taxon>Acetobacterales</taxon>
        <taxon>Roseomonadaceae</taxon>
        <taxon>Roseomonas</taxon>
    </lineage>
</organism>
<reference evidence="2 3" key="1">
    <citation type="submission" date="2018-07" db="EMBL/GenBank/DDBJ databases">
        <title>Genome sequence of Azospirillum sp. ATCC 49961.</title>
        <authorList>
            <person name="Sant'Anna F.H."/>
            <person name="Baldani J.I."/>
            <person name="Zilli J.E."/>
            <person name="Reis V.M."/>
            <person name="Hartmann A."/>
            <person name="Cruz L."/>
            <person name="de Souza E.M."/>
            <person name="de Oliveira Pedrosa F."/>
            <person name="Passaglia L.M.P."/>
        </authorList>
    </citation>
    <scope>NUCLEOTIDE SEQUENCE [LARGE SCALE GENOMIC DNA]</scope>
    <source>
        <strain evidence="2 3">ATCC 49961</strain>
    </source>
</reference>
<proteinExistence type="predicted"/>
<feature type="compositionally biased region" description="Low complexity" evidence="1">
    <location>
        <begin position="224"/>
        <end position="236"/>
    </location>
</feature>
<evidence type="ECO:0000256" key="1">
    <source>
        <dbReference type="SAM" id="MobiDB-lite"/>
    </source>
</evidence>
<feature type="compositionally biased region" description="Basic and acidic residues" evidence="1">
    <location>
        <begin position="203"/>
        <end position="216"/>
    </location>
</feature>
<dbReference type="AlphaFoldDB" id="A0A9W7KPN5"/>
<protein>
    <submittedName>
        <fullName evidence="2">Uncharacterized protein</fullName>
    </submittedName>
</protein>
<sequence>MITNETATVPFSRQTEASSELAWEMIVRIAATRGKTVDSDERLRDLATVFAFDTVRNILARPRGKKILSDVLGWVNGQHLPNKVELLVAVHRRLVKCGGPAAATAQALACATLEAKIGWLMTVGGLTAQEAVRAWRDAGDADARAAFDGAGKVICPRTEDAAALLAVRPPRPRAKRRTRRRPVATQADQIRGGSMVARKRGNGSRDDLRKEQDGNPRGHRRPRLFSLFPPRHAALA</sequence>
<evidence type="ECO:0000313" key="3">
    <source>
        <dbReference type="Proteomes" id="UP000480854"/>
    </source>
</evidence>
<evidence type="ECO:0000313" key="2">
    <source>
        <dbReference type="EMBL" id="KAA0676993.1"/>
    </source>
</evidence>
<keyword evidence="3" id="KW-1185">Reference proteome</keyword>
<accession>A0A9W7KPN5</accession>
<dbReference type="RefSeq" id="WP_149471612.1">
    <property type="nucleotide sequence ID" value="NZ_QOKW01000028.1"/>
</dbReference>
<gene>
    <name evidence="2" type="ORF">DS843_25290</name>
</gene>
<feature type="compositionally biased region" description="Basic residues" evidence="1">
    <location>
        <begin position="170"/>
        <end position="182"/>
    </location>
</feature>
<dbReference type="Proteomes" id="UP000480854">
    <property type="component" value="Unassembled WGS sequence"/>
</dbReference>
<comment type="caution">
    <text evidence="2">The sequence shown here is derived from an EMBL/GenBank/DDBJ whole genome shotgun (WGS) entry which is preliminary data.</text>
</comment>
<dbReference type="EMBL" id="QOKW01000028">
    <property type="protein sequence ID" value="KAA0676993.1"/>
    <property type="molecule type" value="Genomic_DNA"/>
</dbReference>